<evidence type="ECO:0000313" key="2">
    <source>
        <dbReference type="Proteomes" id="UP000828390"/>
    </source>
</evidence>
<sequence length="212" mass="24411">MEKTRAPFKGREIHATPVCESDHSLSFFPSLPCLRKRGVYSADKEKSTSGCQKNGGRHHALFPGIFTTFCPHGICYGFEVMECAESPNRPFTFLKTRFERAPEIIIYDNTCNLHQYALNRDPVFFSHTRMVVDGLHWDNHTACAIGYKGLDYPFIRRINTQIVEQNNAKLKKLKSSLSYMTPAHFLMSLKFFLWHCNFTLKRCSQSGRNNTC</sequence>
<protein>
    <submittedName>
        <fullName evidence="1">Uncharacterized protein</fullName>
    </submittedName>
</protein>
<gene>
    <name evidence="1" type="ORF">DPMN_194192</name>
</gene>
<organism evidence="1 2">
    <name type="scientific">Dreissena polymorpha</name>
    <name type="common">Zebra mussel</name>
    <name type="synonym">Mytilus polymorpha</name>
    <dbReference type="NCBI Taxonomy" id="45954"/>
    <lineage>
        <taxon>Eukaryota</taxon>
        <taxon>Metazoa</taxon>
        <taxon>Spiralia</taxon>
        <taxon>Lophotrochozoa</taxon>
        <taxon>Mollusca</taxon>
        <taxon>Bivalvia</taxon>
        <taxon>Autobranchia</taxon>
        <taxon>Heteroconchia</taxon>
        <taxon>Euheterodonta</taxon>
        <taxon>Imparidentia</taxon>
        <taxon>Neoheterodontei</taxon>
        <taxon>Myida</taxon>
        <taxon>Dreissenoidea</taxon>
        <taxon>Dreissenidae</taxon>
        <taxon>Dreissena</taxon>
    </lineage>
</organism>
<name>A0A9D3Y0K9_DREPO</name>
<dbReference type="InterPro" id="IPR040521">
    <property type="entry name" value="KDZ"/>
</dbReference>
<evidence type="ECO:0000313" key="1">
    <source>
        <dbReference type="EMBL" id="KAH3691429.1"/>
    </source>
</evidence>
<dbReference type="Pfam" id="PF18758">
    <property type="entry name" value="KDZ"/>
    <property type="match status" value="1"/>
</dbReference>
<dbReference type="PANTHER" id="PTHR34305">
    <property type="entry name" value="EXPRESSED PROTEIN"/>
    <property type="match status" value="1"/>
</dbReference>
<dbReference type="EMBL" id="JAIWYP010000036">
    <property type="protein sequence ID" value="KAH3691429.1"/>
    <property type="molecule type" value="Genomic_DNA"/>
</dbReference>
<reference evidence="1" key="2">
    <citation type="submission" date="2020-11" db="EMBL/GenBank/DDBJ databases">
        <authorList>
            <person name="McCartney M.A."/>
            <person name="Auch B."/>
            <person name="Kono T."/>
            <person name="Mallez S."/>
            <person name="Becker A."/>
            <person name="Gohl D.M."/>
            <person name="Silverstein K.A.T."/>
            <person name="Koren S."/>
            <person name="Bechman K.B."/>
            <person name="Herman A."/>
            <person name="Abrahante J.E."/>
            <person name="Garbe J."/>
        </authorList>
    </citation>
    <scope>NUCLEOTIDE SEQUENCE</scope>
    <source>
        <strain evidence="1">Duluth1</strain>
        <tissue evidence="1">Whole animal</tissue>
    </source>
</reference>
<proteinExistence type="predicted"/>
<dbReference type="Proteomes" id="UP000828390">
    <property type="component" value="Unassembled WGS sequence"/>
</dbReference>
<dbReference type="PANTHER" id="PTHR34305:SF1">
    <property type="entry name" value="SWIM-TYPE DOMAIN-CONTAINING PROTEIN"/>
    <property type="match status" value="1"/>
</dbReference>
<dbReference type="AlphaFoldDB" id="A0A9D3Y0K9"/>
<reference evidence="1" key="1">
    <citation type="journal article" date="2019" name="bioRxiv">
        <title>The Genome of the Zebra Mussel, Dreissena polymorpha: A Resource for Invasive Species Research.</title>
        <authorList>
            <person name="McCartney M.A."/>
            <person name="Auch B."/>
            <person name="Kono T."/>
            <person name="Mallez S."/>
            <person name="Zhang Y."/>
            <person name="Obille A."/>
            <person name="Becker A."/>
            <person name="Abrahante J.E."/>
            <person name="Garbe J."/>
            <person name="Badalamenti J.P."/>
            <person name="Herman A."/>
            <person name="Mangelson H."/>
            <person name="Liachko I."/>
            <person name="Sullivan S."/>
            <person name="Sone E.D."/>
            <person name="Koren S."/>
            <person name="Silverstein K.A.T."/>
            <person name="Beckman K.B."/>
            <person name="Gohl D.M."/>
        </authorList>
    </citation>
    <scope>NUCLEOTIDE SEQUENCE</scope>
    <source>
        <strain evidence="1">Duluth1</strain>
        <tissue evidence="1">Whole animal</tissue>
    </source>
</reference>
<accession>A0A9D3Y0K9</accession>
<keyword evidence="2" id="KW-1185">Reference proteome</keyword>
<comment type="caution">
    <text evidence="1">The sequence shown here is derived from an EMBL/GenBank/DDBJ whole genome shotgun (WGS) entry which is preliminary data.</text>
</comment>